<dbReference type="InParanoid" id="K1R082"/>
<reference evidence="1" key="1">
    <citation type="journal article" date="2012" name="Nature">
        <title>The oyster genome reveals stress adaptation and complexity of shell formation.</title>
        <authorList>
            <person name="Zhang G."/>
            <person name="Fang X."/>
            <person name="Guo X."/>
            <person name="Li L."/>
            <person name="Luo R."/>
            <person name="Xu F."/>
            <person name="Yang P."/>
            <person name="Zhang L."/>
            <person name="Wang X."/>
            <person name="Qi H."/>
            <person name="Xiong Z."/>
            <person name="Que H."/>
            <person name="Xie Y."/>
            <person name="Holland P.W."/>
            <person name="Paps J."/>
            <person name="Zhu Y."/>
            <person name="Wu F."/>
            <person name="Chen Y."/>
            <person name="Wang J."/>
            <person name="Peng C."/>
            <person name="Meng J."/>
            <person name="Yang L."/>
            <person name="Liu J."/>
            <person name="Wen B."/>
            <person name="Zhang N."/>
            <person name="Huang Z."/>
            <person name="Zhu Q."/>
            <person name="Feng Y."/>
            <person name="Mount A."/>
            <person name="Hedgecock D."/>
            <person name="Xu Z."/>
            <person name="Liu Y."/>
            <person name="Domazet-Loso T."/>
            <person name="Du Y."/>
            <person name="Sun X."/>
            <person name="Zhang S."/>
            <person name="Liu B."/>
            <person name="Cheng P."/>
            <person name="Jiang X."/>
            <person name="Li J."/>
            <person name="Fan D."/>
            <person name="Wang W."/>
            <person name="Fu W."/>
            <person name="Wang T."/>
            <person name="Wang B."/>
            <person name="Zhang J."/>
            <person name="Peng Z."/>
            <person name="Li Y."/>
            <person name="Li N."/>
            <person name="Wang J."/>
            <person name="Chen M."/>
            <person name="He Y."/>
            <person name="Tan F."/>
            <person name="Song X."/>
            <person name="Zheng Q."/>
            <person name="Huang R."/>
            <person name="Yang H."/>
            <person name="Du X."/>
            <person name="Chen L."/>
            <person name="Yang M."/>
            <person name="Gaffney P.M."/>
            <person name="Wang S."/>
            <person name="Luo L."/>
            <person name="She Z."/>
            <person name="Ming Y."/>
            <person name="Huang W."/>
            <person name="Zhang S."/>
            <person name="Huang B."/>
            <person name="Zhang Y."/>
            <person name="Qu T."/>
            <person name="Ni P."/>
            <person name="Miao G."/>
            <person name="Wang J."/>
            <person name="Wang Q."/>
            <person name="Steinberg C.E."/>
            <person name="Wang H."/>
            <person name="Li N."/>
            <person name="Qian L."/>
            <person name="Zhang G."/>
            <person name="Li Y."/>
            <person name="Yang H."/>
            <person name="Liu X."/>
            <person name="Wang J."/>
            <person name="Yin Y."/>
            <person name="Wang J."/>
        </authorList>
    </citation>
    <scope>NUCLEOTIDE SEQUENCE [LARGE SCALE GENOMIC DNA]</scope>
    <source>
        <strain evidence="1">05x7-T-G4-1.051#20</strain>
    </source>
</reference>
<dbReference type="AlphaFoldDB" id="K1R082"/>
<protein>
    <submittedName>
        <fullName evidence="1">Uncharacterized protein</fullName>
    </submittedName>
</protein>
<evidence type="ECO:0000313" key="1">
    <source>
        <dbReference type="EMBL" id="EKC39348.1"/>
    </source>
</evidence>
<dbReference type="HOGENOM" id="CLU_1300745_0_0_1"/>
<name>K1R082_MAGGI</name>
<proteinExistence type="predicted"/>
<organism evidence="1">
    <name type="scientific">Magallana gigas</name>
    <name type="common">Pacific oyster</name>
    <name type="synonym">Crassostrea gigas</name>
    <dbReference type="NCBI Taxonomy" id="29159"/>
    <lineage>
        <taxon>Eukaryota</taxon>
        <taxon>Metazoa</taxon>
        <taxon>Spiralia</taxon>
        <taxon>Lophotrochozoa</taxon>
        <taxon>Mollusca</taxon>
        <taxon>Bivalvia</taxon>
        <taxon>Autobranchia</taxon>
        <taxon>Pteriomorphia</taxon>
        <taxon>Ostreida</taxon>
        <taxon>Ostreoidea</taxon>
        <taxon>Ostreidae</taxon>
        <taxon>Magallana</taxon>
    </lineage>
</organism>
<gene>
    <name evidence="1" type="ORF">CGI_10018988</name>
</gene>
<dbReference type="EMBL" id="JH819085">
    <property type="protein sequence ID" value="EKC39348.1"/>
    <property type="molecule type" value="Genomic_DNA"/>
</dbReference>
<accession>K1R082</accession>
<sequence length="212" mass="23789">MTKEDVRRLNSLQHGICKQIFNLPKPTRSDIVEQYMNILPIKAEIDTRKLLFLGRLCRMNTEFLPEKIFTSRLFSFLYNLNPYRRRGGPVTPIIEPFPDPTPGPFPPIPQSPIPCRFGLQLNQQGLCTNFLGNQQCAAGFVCLFGPADEPGPCCLRNNPCRSGNPFQLGGNAVSCDRQSCPSGFRCNRGRNFAVCCPGISLRIDWPLDAKLK</sequence>